<keyword evidence="2 12" id="KW-0138">CF(0)</keyword>
<comment type="similarity">
    <text evidence="12">Belongs to the ATPase B chain family.</text>
</comment>
<reference evidence="15" key="1">
    <citation type="submission" date="2023-03" db="EMBL/GenBank/DDBJ databases">
        <title>Edaphobacter sp.</title>
        <authorList>
            <person name="Huber K.J."/>
            <person name="Papendorf J."/>
            <person name="Pilke C."/>
            <person name="Bunk B."/>
            <person name="Sproeer C."/>
            <person name="Pester M."/>
        </authorList>
    </citation>
    <scope>NUCLEOTIDE SEQUENCE</scope>
    <source>
        <strain evidence="15">DSM 110680</strain>
    </source>
</reference>
<evidence type="ECO:0000256" key="13">
    <source>
        <dbReference type="SAM" id="Coils"/>
    </source>
</evidence>
<keyword evidence="6 12" id="KW-0406">Ion transport</keyword>
<keyword evidence="8 12" id="KW-0066">ATP synthesis</keyword>
<dbReference type="Pfam" id="PF00430">
    <property type="entry name" value="ATP-synt_B"/>
    <property type="match status" value="1"/>
</dbReference>
<accession>A0AAU7DHF3</accession>
<keyword evidence="12" id="KW-1003">Cell membrane</keyword>
<keyword evidence="1 12" id="KW-0813">Transport</keyword>
<feature type="transmembrane region" description="Helical" evidence="12">
    <location>
        <begin position="100"/>
        <end position="118"/>
    </location>
</feature>
<dbReference type="HAMAP" id="MF_01398">
    <property type="entry name" value="ATP_synth_b_bprime"/>
    <property type="match status" value="1"/>
</dbReference>
<keyword evidence="13" id="KW-0175">Coiled coil</keyword>
<keyword evidence="5 12" id="KW-1133">Transmembrane helix</keyword>
<keyword evidence="3 12" id="KW-0812">Transmembrane</keyword>
<dbReference type="RefSeq" id="WP_348262737.1">
    <property type="nucleotide sequence ID" value="NZ_CP121196.1"/>
</dbReference>
<dbReference type="CDD" id="cd06503">
    <property type="entry name" value="ATP-synt_Fo_b"/>
    <property type="match status" value="1"/>
</dbReference>
<evidence type="ECO:0000256" key="2">
    <source>
        <dbReference type="ARBA" id="ARBA00022547"/>
    </source>
</evidence>
<comment type="subunit">
    <text evidence="12">F-type ATPases have 2 components, F(1) - the catalytic core - and F(0) - the membrane proton channel. F(1) has five subunits: alpha(3), beta(3), gamma(1), delta(1), epsilon(1). F(0) has three main subunits: a(1), b(2) and c(10-14). The alpha and beta chains form an alternating ring which encloses part of the gamma chain. F(1) is attached to F(0) by a central stalk formed by the gamma and epsilon chains, while a peripheral stalk is formed by the delta and b chains.</text>
</comment>
<evidence type="ECO:0000256" key="1">
    <source>
        <dbReference type="ARBA" id="ARBA00022448"/>
    </source>
</evidence>
<comment type="subcellular location">
    <subcellularLocation>
        <location evidence="12">Cell membrane</location>
        <topology evidence="12">Single-pass membrane protein</topology>
    </subcellularLocation>
    <subcellularLocation>
        <location evidence="11">Endomembrane system</location>
        <topology evidence="11">Single-pass membrane protein</topology>
    </subcellularLocation>
</comment>
<dbReference type="GO" id="GO:0005886">
    <property type="term" value="C:plasma membrane"/>
    <property type="evidence" value="ECO:0007669"/>
    <property type="project" value="UniProtKB-SubCell"/>
</dbReference>
<comment type="function">
    <text evidence="10">Component of the F(0) channel, it forms part of the peripheral stalk, linking F(1) to F(0). The b'-subunit is a diverged and duplicated form of b found in plants and photosynthetic bacteria.</text>
</comment>
<feature type="compositionally biased region" description="Polar residues" evidence="14">
    <location>
        <begin position="47"/>
        <end position="59"/>
    </location>
</feature>
<dbReference type="GO" id="GO:0045259">
    <property type="term" value="C:proton-transporting ATP synthase complex"/>
    <property type="evidence" value="ECO:0007669"/>
    <property type="project" value="UniProtKB-KW"/>
</dbReference>
<dbReference type="InterPro" id="IPR002146">
    <property type="entry name" value="ATP_synth_b/b'su_bac/chlpt"/>
</dbReference>
<evidence type="ECO:0000256" key="6">
    <source>
        <dbReference type="ARBA" id="ARBA00023065"/>
    </source>
</evidence>
<sequence>MKQNPPQSQNSIQLLKLILLAVLTVATAVAPLHVIAQQSVEPPAQPTVETTKQEAQNPPKTEAAKTEEQENDQYRHAPIVQSLARLMHVNVETAARMFEIFNVSVVVLGIVIPLIRIMPKLLRKRSEKIRSDIEEARKTTVDANSRLNAVEAKLASLDQEIAKFRAEVEQQIAQDEQRSKAALEEESARIVASAEQEIGVAAAQARRSLRHFAADLAIEQAVKKLVLTPETDRALIAEFVSETGRDGMNGGGKN</sequence>
<evidence type="ECO:0000256" key="5">
    <source>
        <dbReference type="ARBA" id="ARBA00022989"/>
    </source>
</evidence>
<feature type="coiled-coil region" evidence="13">
    <location>
        <begin position="133"/>
        <end position="186"/>
    </location>
</feature>
<evidence type="ECO:0000256" key="14">
    <source>
        <dbReference type="SAM" id="MobiDB-lite"/>
    </source>
</evidence>
<protein>
    <recommendedName>
        <fullName evidence="12">ATP synthase subunit b</fullName>
    </recommendedName>
    <alternativeName>
        <fullName evidence="12">ATP synthase F(0) sector subunit b</fullName>
    </alternativeName>
    <alternativeName>
        <fullName evidence="12">ATPase subunit I</fullName>
    </alternativeName>
    <alternativeName>
        <fullName evidence="12">F-type ATPase subunit b</fullName>
        <shortName evidence="12">F-ATPase subunit b</shortName>
    </alternativeName>
</protein>
<keyword evidence="4 12" id="KW-0375">Hydrogen ion transport</keyword>
<name>A0AAU7DHF3_9BACT</name>
<dbReference type="GO" id="GO:0012505">
    <property type="term" value="C:endomembrane system"/>
    <property type="evidence" value="ECO:0007669"/>
    <property type="project" value="UniProtKB-SubCell"/>
</dbReference>
<dbReference type="EMBL" id="CP121196">
    <property type="protein sequence ID" value="XBH17512.1"/>
    <property type="molecule type" value="Genomic_DNA"/>
</dbReference>
<evidence type="ECO:0000256" key="3">
    <source>
        <dbReference type="ARBA" id="ARBA00022692"/>
    </source>
</evidence>
<dbReference type="GO" id="GO:0046933">
    <property type="term" value="F:proton-transporting ATP synthase activity, rotational mechanism"/>
    <property type="evidence" value="ECO:0007669"/>
    <property type="project" value="UniProtKB-UniRule"/>
</dbReference>
<feature type="compositionally biased region" description="Basic and acidic residues" evidence="14">
    <location>
        <begin position="62"/>
        <end position="71"/>
    </location>
</feature>
<gene>
    <name evidence="12" type="primary">atpF</name>
    <name evidence="15" type="ORF">P8935_23470</name>
</gene>
<evidence type="ECO:0000256" key="9">
    <source>
        <dbReference type="ARBA" id="ARBA00025198"/>
    </source>
</evidence>
<evidence type="ECO:0000256" key="12">
    <source>
        <dbReference type="HAMAP-Rule" id="MF_01398"/>
    </source>
</evidence>
<feature type="region of interest" description="Disordered" evidence="14">
    <location>
        <begin position="42"/>
        <end position="71"/>
    </location>
</feature>
<evidence type="ECO:0000256" key="7">
    <source>
        <dbReference type="ARBA" id="ARBA00023136"/>
    </source>
</evidence>
<dbReference type="AlphaFoldDB" id="A0AAU7DHF3"/>
<evidence type="ECO:0000313" key="15">
    <source>
        <dbReference type="EMBL" id="XBH17512.1"/>
    </source>
</evidence>
<evidence type="ECO:0000256" key="4">
    <source>
        <dbReference type="ARBA" id="ARBA00022781"/>
    </source>
</evidence>
<proteinExistence type="inferred from homology"/>
<organism evidence="15">
    <name type="scientific">Telmatobacter sp. DSM 110680</name>
    <dbReference type="NCBI Taxonomy" id="3036704"/>
    <lineage>
        <taxon>Bacteria</taxon>
        <taxon>Pseudomonadati</taxon>
        <taxon>Acidobacteriota</taxon>
        <taxon>Terriglobia</taxon>
        <taxon>Terriglobales</taxon>
        <taxon>Acidobacteriaceae</taxon>
        <taxon>Telmatobacter</taxon>
    </lineage>
</organism>
<comment type="function">
    <text evidence="9 12">F(1)F(0) ATP synthase produces ATP from ADP in the presence of a proton or sodium gradient. F-type ATPases consist of two structural domains, F(1) containing the extramembraneous catalytic core and F(0) containing the membrane proton channel, linked together by a central stalk and a peripheral stalk. During catalysis, ATP synthesis in the catalytic domain of F(1) is coupled via a rotary mechanism of the central stalk subunits to proton translocation.</text>
</comment>
<evidence type="ECO:0000256" key="8">
    <source>
        <dbReference type="ARBA" id="ARBA00023310"/>
    </source>
</evidence>
<evidence type="ECO:0000256" key="11">
    <source>
        <dbReference type="ARBA" id="ARBA00037847"/>
    </source>
</evidence>
<keyword evidence="7 12" id="KW-0472">Membrane</keyword>
<evidence type="ECO:0000256" key="10">
    <source>
        <dbReference type="ARBA" id="ARBA00025614"/>
    </source>
</evidence>